<reference evidence="2" key="1">
    <citation type="journal article" date="2020" name="mSystems">
        <title>Genome- and Community-Level Interaction Insights into Carbon Utilization and Element Cycling Functions of Hydrothermarchaeota in Hydrothermal Sediment.</title>
        <authorList>
            <person name="Zhou Z."/>
            <person name="Liu Y."/>
            <person name="Xu W."/>
            <person name="Pan J."/>
            <person name="Luo Z.H."/>
            <person name="Li M."/>
        </authorList>
    </citation>
    <scope>NUCLEOTIDE SEQUENCE [LARGE SCALE GENOMIC DNA]</scope>
    <source>
        <strain evidence="2">HyVt-483</strain>
    </source>
</reference>
<dbReference type="AlphaFoldDB" id="A0A7C3GVQ2"/>
<name>A0A7C3GVQ2_9BACT</name>
<protein>
    <submittedName>
        <fullName evidence="2">Molybdopterin-guanine dinucleotide biosynthesis protein B</fullName>
    </submittedName>
</protein>
<dbReference type="Gene3D" id="3.40.50.300">
    <property type="entry name" value="P-loop containing nucleotide triphosphate hydrolases"/>
    <property type="match status" value="1"/>
</dbReference>
<gene>
    <name evidence="2" type="primary">mobB</name>
    <name evidence="2" type="ORF">ENJ40_07915</name>
</gene>
<evidence type="ECO:0000313" key="2">
    <source>
        <dbReference type="EMBL" id="HFC98364.1"/>
    </source>
</evidence>
<comment type="caution">
    <text evidence="2">The sequence shown here is derived from an EMBL/GenBank/DDBJ whole genome shotgun (WGS) entry which is preliminary data.</text>
</comment>
<dbReference type="GO" id="GO:0006777">
    <property type="term" value="P:Mo-molybdopterin cofactor biosynthetic process"/>
    <property type="evidence" value="ECO:0007669"/>
    <property type="project" value="InterPro"/>
</dbReference>
<feature type="domain" description="Molybdopterin-guanine dinucleotide biosynthesis protein B (MobB)" evidence="1">
    <location>
        <begin position="4"/>
        <end position="139"/>
    </location>
</feature>
<dbReference type="GO" id="GO:0005525">
    <property type="term" value="F:GTP binding"/>
    <property type="evidence" value="ECO:0007669"/>
    <property type="project" value="InterPro"/>
</dbReference>
<sequence length="220" mass="25083">MLPVVAVVGEHGVGKTTLLEGLIRVLRARGFRVGVVKSTKEPRGETDRPGTDTFRLREAGAEPVALWAGEEVVIYSRAFPSRKEDFPYLLFREFTACHLVLAEGFKGLSYLPKIEVLRKGVSRRYLFREIEGVVALAADFHPSAELPVFRLDEWEALADFLEERFLRVYFPRVQVYVDGKPVALNRYVRRALSGLLYGFLKSLRGVPRHPLRVEIRLEDQ</sequence>
<dbReference type="InterPro" id="IPR004435">
    <property type="entry name" value="MobB_dom"/>
</dbReference>
<dbReference type="NCBIfam" id="TIGR00176">
    <property type="entry name" value="mobB"/>
    <property type="match status" value="1"/>
</dbReference>
<dbReference type="InterPro" id="IPR052539">
    <property type="entry name" value="MGD_biosynthesis_adapter"/>
</dbReference>
<dbReference type="Pfam" id="PF03205">
    <property type="entry name" value="MobB"/>
    <property type="match status" value="1"/>
</dbReference>
<dbReference type="CDD" id="cd03116">
    <property type="entry name" value="MobB"/>
    <property type="match status" value="1"/>
</dbReference>
<accession>A0A7C3GVQ2</accession>
<dbReference type="PANTHER" id="PTHR40072:SF1">
    <property type="entry name" value="MOLYBDOPTERIN-GUANINE DINUCLEOTIDE BIOSYNTHESIS ADAPTER PROTEIN"/>
    <property type="match status" value="1"/>
</dbReference>
<organism evidence="2">
    <name type="scientific">Thermosulfurimonas dismutans</name>
    <dbReference type="NCBI Taxonomy" id="999894"/>
    <lineage>
        <taxon>Bacteria</taxon>
        <taxon>Pseudomonadati</taxon>
        <taxon>Thermodesulfobacteriota</taxon>
        <taxon>Thermodesulfobacteria</taxon>
        <taxon>Thermodesulfobacteriales</taxon>
        <taxon>Thermodesulfobacteriaceae</taxon>
        <taxon>Thermosulfurimonas</taxon>
    </lineage>
</organism>
<dbReference type="PANTHER" id="PTHR40072">
    <property type="entry name" value="MOLYBDOPTERIN-GUANINE DINUCLEOTIDE BIOSYNTHESIS ADAPTER PROTEIN-RELATED"/>
    <property type="match status" value="1"/>
</dbReference>
<dbReference type="EMBL" id="DRMH01000106">
    <property type="protein sequence ID" value="HFC98364.1"/>
    <property type="molecule type" value="Genomic_DNA"/>
</dbReference>
<dbReference type="SUPFAM" id="SSF52540">
    <property type="entry name" value="P-loop containing nucleoside triphosphate hydrolases"/>
    <property type="match status" value="1"/>
</dbReference>
<dbReference type="InterPro" id="IPR027417">
    <property type="entry name" value="P-loop_NTPase"/>
</dbReference>
<proteinExistence type="predicted"/>
<dbReference type="Proteomes" id="UP000886043">
    <property type="component" value="Unassembled WGS sequence"/>
</dbReference>
<evidence type="ECO:0000259" key="1">
    <source>
        <dbReference type="Pfam" id="PF03205"/>
    </source>
</evidence>